<dbReference type="InterPro" id="IPR002557">
    <property type="entry name" value="Chitin-bd_dom"/>
</dbReference>
<organism evidence="4 5">
    <name type="scientific">Cardiocondyla obscurior</name>
    <dbReference type="NCBI Taxonomy" id="286306"/>
    <lineage>
        <taxon>Eukaryota</taxon>
        <taxon>Metazoa</taxon>
        <taxon>Ecdysozoa</taxon>
        <taxon>Arthropoda</taxon>
        <taxon>Hexapoda</taxon>
        <taxon>Insecta</taxon>
        <taxon>Pterygota</taxon>
        <taxon>Neoptera</taxon>
        <taxon>Endopterygota</taxon>
        <taxon>Hymenoptera</taxon>
        <taxon>Apocrita</taxon>
        <taxon>Aculeata</taxon>
        <taxon>Formicoidea</taxon>
        <taxon>Formicidae</taxon>
        <taxon>Myrmicinae</taxon>
        <taxon>Cardiocondyla</taxon>
    </lineage>
</organism>
<evidence type="ECO:0000256" key="2">
    <source>
        <dbReference type="SAM" id="SignalP"/>
    </source>
</evidence>
<feature type="signal peptide" evidence="2">
    <location>
        <begin position="1"/>
        <end position="18"/>
    </location>
</feature>
<feature type="domain" description="Chitin-binding type-2" evidence="3">
    <location>
        <begin position="69"/>
        <end position="127"/>
    </location>
</feature>
<dbReference type="Gene3D" id="2.170.140.10">
    <property type="entry name" value="Chitin binding domain"/>
    <property type="match status" value="1"/>
</dbReference>
<protein>
    <recommendedName>
        <fullName evidence="3">Chitin-binding type-2 domain-containing protein</fullName>
    </recommendedName>
</protein>
<reference evidence="4 5" key="1">
    <citation type="submission" date="2023-03" db="EMBL/GenBank/DDBJ databases">
        <title>High recombination rates correlate with genetic variation in Cardiocondyla obscurior ants.</title>
        <authorList>
            <person name="Errbii M."/>
        </authorList>
    </citation>
    <scope>NUCLEOTIDE SEQUENCE [LARGE SCALE GENOMIC DNA]</scope>
    <source>
        <strain evidence="4">Alpha-2009</strain>
        <tissue evidence="4">Whole body</tissue>
    </source>
</reference>
<dbReference type="PROSITE" id="PS51257">
    <property type="entry name" value="PROKAR_LIPOPROTEIN"/>
    <property type="match status" value="1"/>
</dbReference>
<dbReference type="PANTHER" id="PTHR22933">
    <property type="entry name" value="FI18007P1-RELATED"/>
    <property type="match status" value="1"/>
</dbReference>
<keyword evidence="2" id="KW-0732">Signal</keyword>
<dbReference type="Pfam" id="PF01607">
    <property type="entry name" value="CBM_14"/>
    <property type="match status" value="1"/>
</dbReference>
<sequence length="253" mass="29792">MVLKLGLVVMITLAGCVAHRGYSYTRPDKQLSYDRWYYRDSHDQWSDEGGIPGLAGRDYPNFHQVPWTRFACEWRYPGYYADPEAGCQAYHVCQRGGRKDSFLCPNGTLFNQERLVCTWWHTVDCSRAASFYSINEAVAKAMEEADRRIKVAGEQKLSWNYQRKFNEIRSWNWQNEQRGWNKGNVQIRYDRDRSSGFPKQFPSETPARSKFSDKSVPNTKTHYDNSSRLNYKNDTEFGRQLSWQRQPTFYLPV</sequence>
<dbReference type="SMART" id="SM00494">
    <property type="entry name" value="ChtBD2"/>
    <property type="match status" value="1"/>
</dbReference>
<accession>A0AAW2GF47</accession>
<dbReference type="AlphaFoldDB" id="A0AAW2GF47"/>
<comment type="caution">
    <text evidence="4">The sequence shown here is derived from an EMBL/GenBank/DDBJ whole genome shotgun (WGS) entry which is preliminary data.</text>
</comment>
<dbReference type="InterPro" id="IPR036508">
    <property type="entry name" value="Chitin-bd_dom_sf"/>
</dbReference>
<evidence type="ECO:0000256" key="1">
    <source>
        <dbReference type="SAM" id="MobiDB-lite"/>
    </source>
</evidence>
<evidence type="ECO:0000259" key="3">
    <source>
        <dbReference type="PROSITE" id="PS50940"/>
    </source>
</evidence>
<dbReference type="Proteomes" id="UP001430953">
    <property type="component" value="Unassembled WGS sequence"/>
</dbReference>
<dbReference type="GO" id="GO:0008061">
    <property type="term" value="F:chitin binding"/>
    <property type="evidence" value="ECO:0007669"/>
    <property type="project" value="InterPro"/>
</dbReference>
<keyword evidence="5" id="KW-1185">Reference proteome</keyword>
<dbReference type="PROSITE" id="PS50940">
    <property type="entry name" value="CHIT_BIND_II"/>
    <property type="match status" value="1"/>
</dbReference>
<gene>
    <name evidence="4" type="ORF">PUN28_004965</name>
</gene>
<dbReference type="InterPro" id="IPR052976">
    <property type="entry name" value="Scoloptoxin-like"/>
</dbReference>
<dbReference type="EMBL" id="JADYXP020000004">
    <property type="protein sequence ID" value="KAL0126198.1"/>
    <property type="molecule type" value="Genomic_DNA"/>
</dbReference>
<evidence type="ECO:0000313" key="5">
    <source>
        <dbReference type="Proteomes" id="UP001430953"/>
    </source>
</evidence>
<dbReference type="PANTHER" id="PTHR22933:SF43">
    <property type="entry name" value="LP10131P"/>
    <property type="match status" value="1"/>
</dbReference>
<dbReference type="GO" id="GO:0005576">
    <property type="term" value="C:extracellular region"/>
    <property type="evidence" value="ECO:0007669"/>
    <property type="project" value="InterPro"/>
</dbReference>
<evidence type="ECO:0000313" key="4">
    <source>
        <dbReference type="EMBL" id="KAL0126198.1"/>
    </source>
</evidence>
<feature type="region of interest" description="Disordered" evidence="1">
    <location>
        <begin position="193"/>
        <end position="227"/>
    </location>
</feature>
<feature type="chain" id="PRO_5043542426" description="Chitin-binding type-2 domain-containing protein" evidence="2">
    <location>
        <begin position="19"/>
        <end position="253"/>
    </location>
</feature>
<proteinExistence type="predicted"/>
<dbReference type="SUPFAM" id="SSF57625">
    <property type="entry name" value="Invertebrate chitin-binding proteins"/>
    <property type="match status" value="1"/>
</dbReference>
<name>A0AAW2GF47_9HYME</name>